<dbReference type="AlphaFoldDB" id="A0A7G1KDC2"/>
<sequence length="152" mass="16792">MRHPRTRRAHATSSTLPLTSGLPLNGTSCDCGCDARDGLRTGRDACDTRCAPRDSVRITPDNRCDTTDRPATTDHRGHVMNTTTRTADRLLQAPDCEALTGIPASTWRYWAHIGDTTKPASFKLGRRRVWRMSTVLAWIEAQEAATTNQVEG</sequence>
<dbReference type="Proteomes" id="UP000516173">
    <property type="component" value="Chromosome"/>
</dbReference>
<dbReference type="KEGG" id="nwl:NWFMUON74_07970"/>
<name>A0A7G1KDC2_9NOCA</name>
<evidence type="ECO:0000313" key="1">
    <source>
        <dbReference type="EMBL" id="BCK53025.1"/>
    </source>
</evidence>
<protein>
    <recommendedName>
        <fullName evidence="3">Helix-turn-helix domain-containing protein</fullName>
    </recommendedName>
</protein>
<dbReference type="EMBL" id="AP023396">
    <property type="protein sequence ID" value="BCK53025.1"/>
    <property type="molecule type" value="Genomic_DNA"/>
</dbReference>
<accession>A0A7G1KDC2</accession>
<proteinExistence type="predicted"/>
<gene>
    <name evidence="1" type="ORF">NWFMUON74_07970</name>
</gene>
<evidence type="ECO:0008006" key="3">
    <source>
        <dbReference type="Google" id="ProtNLM"/>
    </source>
</evidence>
<organism evidence="1 2">
    <name type="scientific">Nocardia wallacei</name>
    <dbReference type="NCBI Taxonomy" id="480035"/>
    <lineage>
        <taxon>Bacteria</taxon>
        <taxon>Bacillati</taxon>
        <taxon>Actinomycetota</taxon>
        <taxon>Actinomycetes</taxon>
        <taxon>Mycobacteriales</taxon>
        <taxon>Nocardiaceae</taxon>
        <taxon>Nocardia</taxon>
    </lineage>
</organism>
<reference evidence="1 2" key="1">
    <citation type="submission" date="2020-08" db="EMBL/GenBank/DDBJ databases">
        <title>Genome Sequencing of Nocardia wallacei strain FMUON74 and assembly.</title>
        <authorList>
            <person name="Toyokawa M."/>
            <person name="Uesaka K."/>
        </authorList>
    </citation>
    <scope>NUCLEOTIDE SEQUENCE [LARGE SCALE GENOMIC DNA]</scope>
    <source>
        <strain evidence="1 2">FMUON74</strain>
    </source>
</reference>
<keyword evidence="2" id="KW-1185">Reference proteome</keyword>
<evidence type="ECO:0000313" key="2">
    <source>
        <dbReference type="Proteomes" id="UP000516173"/>
    </source>
</evidence>